<sequence>MIMLQNFTVVTLATGKTLLIVNGYTFNKGVRNKNGTVWFCNEPNQTKCNVYLHVNDKYEVVLMDNVHTHEPILCRNYESYDSTIEWLDEGMNKKYKFKVIEKANNSDTNFVVSRKGKTILQYNGHTYRRAYRNKIGNRWICSKNKNCNAYIYTDDDSQVLDAYEEHFHKQFLRHQDVGSDENDSAVVITSRKGKEMLLFRQYTYRKQYNKRDRARWVCSTLKNCRGCVFTDKNNVIISVFENHCHDPPKYYLKPDNVLDALREPVILETD</sequence>
<protein>
    <submittedName>
        <fullName evidence="1">Uncharacterized protein</fullName>
    </submittedName>
</protein>
<comment type="caution">
    <text evidence="1">The sequence shown here is derived from an EMBL/GenBank/DDBJ whole genome shotgun (WGS) entry which is preliminary data.</text>
</comment>
<organism evidence="1 2">
    <name type="scientific">Dendrolimus kikuchii</name>
    <dbReference type="NCBI Taxonomy" id="765133"/>
    <lineage>
        <taxon>Eukaryota</taxon>
        <taxon>Metazoa</taxon>
        <taxon>Ecdysozoa</taxon>
        <taxon>Arthropoda</taxon>
        <taxon>Hexapoda</taxon>
        <taxon>Insecta</taxon>
        <taxon>Pterygota</taxon>
        <taxon>Neoptera</taxon>
        <taxon>Endopterygota</taxon>
        <taxon>Lepidoptera</taxon>
        <taxon>Glossata</taxon>
        <taxon>Ditrysia</taxon>
        <taxon>Bombycoidea</taxon>
        <taxon>Lasiocampidae</taxon>
        <taxon>Dendrolimus</taxon>
    </lineage>
</organism>
<accession>A0ACC1D134</accession>
<evidence type="ECO:0000313" key="2">
    <source>
        <dbReference type="Proteomes" id="UP000824533"/>
    </source>
</evidence>
<keyword evidence="2" id="KW-1185">Reference proteome</keyword>
<reference evidence="1 2" key="1">
    <citation type="journal article" date="2021" name="Front. Genet.">
        <title>Chromosome-Level Genome Assembly Reveals Significant Gene Expansion in the Toll and IMD Signaling Pathways of Dendrolimus kikuchii.</title>
        <authorList>
            <person name="Zhou J."/>
            <person name="Wu P."/>
            <person name="Xiong Z."/>
            <person name="Liu N."/>
            <person name="Zhao N."/>
            <person name="Ji M."/>
            <person name="Qiu Y."/>
            <person name="Yang B."/>
        </authorList>
    </citation>
    <scope>NUCLEOTIDE SEQUENCE [LARGE SCALE GENOMIC DNA]</scope>
    <source>
        <strain evidence="1">Ann1</strain>
    </source>
</reference>
<gene>
    <name evidence="1" type="ORF">K1T71_006537</name>
</gene>
<name>A0ACC1D134_9NEOP</name>
<proteinExistence type="predicted"/>
<evidence type="ECO:0000313" key="1">
    <source>
        <dbReference type="EMBL" id="KAJ0177664.1"/>
    </source>
</evidence>
<dbReference type="EMBL" id="CM034397">
    <property type="protein sequence ID" value="KAJ0177664.1"/>
    <property type="molecule type" value="Genomic_DNA"/>
</dbReference>
<dbReference type="Proteomes" id="UP000824533">
    <property type="component" value="Linkage Group LG11"/>
</dbReference>